<gene>
    <name evidence="2" type="ORF">GGX14DRAFT_358060</name>
</gene>
<feature type="region of interest" description="Disordered" evidence="1">
    <location>
        <begin position="79"/>
        <end position="99"/>
    </location>
</feature>
<accession>A0AAD6VNJ3</accession>
<feature type="region of interest" description="Disordered" evidence="1">
    <location>
        <begin position="1"/>
        <end position="20"/>
    </location>
</feature>
<sequence>MSIPGSTSSDPNGGSPARLLFDPNTVTCPDFSSDAFKTIRLQLAGVNSDEATAISNLQTSWKENNDKLKVQWDAQLTADRQAQEAEDTRLQQEADQAAADAARVAEAEKLETEKKKPKLGNFDVNSAPPTFVESPISPFAQRKLDRKEYCPLWPFTPSGLKEAAEARLSSNDDVSSLKLARDEENQLTVQSGPSSSTHKNMVRDEHLSWRQFLLGSNRYIKEIVRARWPEAHVQALTQFFYILDQHDLHSLEDDGENILKIYADRYRADWFRTLGTEQSFNIAIIKEEAVGKIADEYFAKKRKRITDETQAM</sequence>
<dbReference type="AlphaFoldDB" id="A0AAD6VNJ3"/>
<dbReference type="EMBL" id="JARJCW010000014">
    <property type="protein sequence ID" value="KAJ7217332.1"/>
    <property type="molecule type" value="Genomic_DNA"/>
</dbReference>
<comment type="caution">
    <text evidence="2">The sequence shown here is derived from an EMBL/GenBank/DDBJ whole genome shotgun (WGS) entry which is preliminary data.</text>
</comment>
<proteinExistence type="predicted"/>
<protein>
    <submittedName>
        <fullName evidence="2">Uncharacterized protein</fullName>
    </submittedName>
</protein>
<name>A0AAD6VNJ3_9AGAR</name>
<feature type="compositionally biased region" description="Polar residues" evidence="1">
    <location>
        <begin position="1"/>
        <end position="12"/>
    </location>
</feature>
<dbReference type="Proteomes" id="UP001219525">
    <property type="component" value="Unassembled WGS sequence"/>
</dbReference>
<evidence type="ECO:0000313" key="2">
    <source>
        <dbReference type="EMBL" id="KAJ7217332.1"/>
    </source>
</evidence>
<feature type="compositionally biased region" description="Basic and acidic residues" evidence="1">
    <location>
        <begin position="81"/>
        <end position="92"/>
    </location>
</feature>
<evidence type="ECO:0000256" key="1">
    <source>
        <dbReference type="SAM" id="MobiDB-lite"/>
    </source>
</evidence>
<keyword evidence="3" id="KW-1185">Reference proteome</keyword>
<organism evidence="2 3">
    <name type="scientific">Mycena pura</name>
    <dbReference type="NCBI Taxonomy" id="153505"/>
    <lineage>
        <taxon>Eukaryota</taxon>
        <taxon>Fungi</taxon>
        <taxon>Dikarya</taxon>
        <taxon>Basidiomycota</taxon>
        <taxon>Agaricomycotina</taxon>
        <taxon>Agaricomycetes</taxon>
        <taxon>Agaricomycetidae</taxon>
        <taxon>Agaricales</taxon>
        <taxon>Marasmiineae</taxon>
        <taxon>Mycenaceae</taxon>
        <taxon>Mycena</taxon>
    </lineage>
</organism>
<reference evidence="2" key="1">
    <citation type="submission" date="2023-03" db="EMBL/GenBank/DDBJ databases">
        <title>Massive genome expansion in bonnet fungi (Mycena s.s.) driven by repeated elements and novel gene families across ecological guilds.</title>
        <authorList>
            <consortium name="Lawrence Berkeley National Laboratory"/>
            <person name="Harder C.B."/>
            <person name="Miyauchi S."/>
            <person name="Viragh M."/>
            <person name="Kuo A."/>
            <person name="Thoen E."/>
            <person name="Andreopoulos B."/>
            <person name="Lu D."/>
            <person name="Skrede I."/>
            <person name="Drula E."/>
            <person name="Henrissat B."/>
            <person name="Morin E."/>
            <person name="Kohler A."/>
            <person name="Barry K."/>
            <person name="LaButti K."/>
            <person name="Morin E."/>
            <person name="Salamov A."/>
            <person name="Lipzen A."/>
            <person name="Mereny Z."/>
            <person name="Hegedus B."/>
            <person name="Baldrian P."/>
            <person name="Stursova M."/>
            <person name="Weitz H."/>
            <person name="Taylor A."/>
            <person name="Grigoriev I.V."/>
            <person name="Nagy L.G."/>
            <person name="Martin F."/>
            <person name="Kauserud H."/>
        </authorList>
    </citation>
    <scope>NUCLEOTIDE SEQUENCE</scope>
    <source>
        <strain evidence="2">9144</strain>
    </source>
</reference>
<evidence type="ECO:0000313" key="3">
    <source>
        <dbReference type="Proteomes" id="UP001219525"/>
    </source>
</evidence>